<feature type="transmembrane region" description="Helical" evidence="12">
    <location>
        <begin position="222"/>
        <end position="253"/>
    </location>
</feature>
<evidence type="ECO:0000313" key="13">
    <source>
        <dbReference type="EMBL" id="KAK4873866.1"/>
    </source>
</evidence>
<evidence type="ECO:0000256" key="3">
    <source>
        <dbReference type="ARBA" id="ARBA00021257"/>
    </source>
</evidence>
<reference evidence="14" key="1">
    <citation type="submission" date="2023-01" db="EMBL/GenBank/DDBJ databases">
        <title>Key to firefly adult light organ development and bioluminescence: homeobox transcription factors regulate luciferase expression and transportation to peroxisome.</title>
        <authorList>
            <person name="Fu X."/>
        </authorList>
    </citation>
    <scope>NUCLEOTIDE SEQUENCE [LARGE SCALE GENOMIC DNA]</scope>
</reference>
<name>A0AAN7P235_9COLE</name>
<dbReference type="PANTHER" id="PTHR12443:SF9">
    <property type="entry name" value="TRANSLOCATION PROTEIN SEC62"/>
    <property type="match status" value="1"/>
</dbReference>
<dbReference type="GO" id="GO:0005789">
    <property type="term" value="C:endoplasmic reticulum membrane"/>
    <property type="evidence" value="ECO:0007669"/>
    <property type="project" value="UniProtKB-SubCell"/>
</dbReference>
<evidence type="ECO:0000256" key="6">
    <source>
        <dbReference type="ARBA" id="ARBA00022824"/>
    </source>
</evidence>
<evidence type="ECO:0000256" key="10">
    <source>
        <dbReference type="ARBA" id="ARBA00023136"/>
    </source>
</evidence>
<feature type="region of interest" description="Disordered" evidence="11">
    <location>
        <begin position="289"/>
        <end position="373"/>
    </location>
</feature>
<feature type="region of interest" description="Disordered" evidence="11">
    <location>
        <begin position="107"/>
        <end position="157"/>
    </location>
</feature>
<feature type="transmembrane region" description="Helical" evidence="12">
    <location>
        <begin position="195"/>
        <end position="216"/>
    </location>
</feature>
<keyword evidence="14" id="KW-1185">Reference proteome</keyword>
<dbReference type="InterPro" id="IPR004728">
    <property type="entry name" value="Sec62"/>
</dbReference>
<proteinExistence type="inferred from homology"/>
<evidence type="ECO:0000256" key="9">
    <source>
        <dbReference type="ARBA" id="ARBA00023010"/>
    </source>
</evidence>
<evidence type="ECO:0000256" key="5">
    <source>
        <dbReference type="ARBA" id="ARBA00022692"/>
    </source>
</evidence>
<comment type="similarity">
    <text evidence="2">Belongs to the SEC62 family.</text>
</comment>
<gene>
    <name evidence="13" type="ORF">RN001_013226</name>
</gene>
<dbReference type="Proteomes" id="UP001353858">
    <property type="component" value="Unassembled WGS sequence"/>
</dbReference>
<sequence>MAEKKNKGKRRKDEYVAPGEQHFSKPAKEEYAIAKWMRKNVPIKKTKFLNHNVQYFTACKAVDALMESRWCKGTDPFFKTRESIVDYLHDMLEHKFFHRARKVPVSDQELKGKKKDKKSIEPSDEKKEKSKDLDKEKKEKVTDAESSVTEAKKEEAGADKEKRKRKIRLDMHNDQRFVDGLDAYVWIYDPIPFHYWIIGTLLVLGAIGVCLFPLWPPTVRMGVYYLSVAAAGFLVFIILLAILRLIIFCLIWVTTFGKHHLWILPNLTEDVGFFASFWPLYTYEYKGVNSKSNKKDKDSDAEEDESDKKGDQDLTESKKPTRTASDSDKQTDNNGVDHTQSEEVQGSESESESSQRSSTGKDFEMVDGVDLDS</sequence>
<keyword evidence="7" id="KW-0653">Protein transport</keyword>
<evidence type="ECO:0000256" key="11">
    <source>
        <dbReference type="SAM" id="MobiDB-lite"/>
    </source>
</evidence>
<evidence type="ECO:0000256" key="8">
    <source>
        <dbReference type="ARBA" id="ARBA00022989"/>
    </source>
</evidence>
<dbReference type="AlphaFoldDB" id="A0AAN7P235"/>
<accession>A0AAN7P235</accession>
<dbReference type="GO" id="GO:0031204">
    <property type="term" value="P:post-translational protein targeting to membrane, translocation"/>
    <property type="evidence" value="ECO:0007669"/>
    <property type="project" value="TreeGrafter"/>
</dbReference>
<keyword evidence="4" id="KW-0813">Transport</keyword>
<evidence type="ECO:0000256" key="7">
    <source>
        <dbReference type="ARBA" id="ARBA00022927"/>
    </source>
</evidence>
<keyword evidence="5 12" id="KW-0812">Transmembrane</keyword>
<organism evidence="13 14">
    <name type="scientific">Aquatica leii</name>
    <dbReference type="NCBI Taxonomy" id="1421715"/>
    <lineage>
        <taxon>Eukaryota</taxon>
        <taxon>Metazoa</taxon>
        <taxon>Ecdysozoa</taxon>
        <taxon>Arthropoda</taxon>
        <taxon>Hexapoda</taxon>
        <taxon>Insecta</taxon>
        <taxon>Pterygota</taxon>
        <taxon>Neoptera</taxon>
        <taxon>Endopterygota</taxon>
        <taxon>Coleoptera</taxon>
        <taxon>Polyphaga</taxon>
        <taxon>Elateriformia</taxon>
        <taxon>Elateroidea</taxon>
        <taxon>Lampyridae</taxon>
        <taxon>Luciolinae</taxon>
        <taxon>Aquatica</taxon>
    </lineage>
</organism>
<keyword evidence="8 12" id="KW-1133">Transmembrane helix</keyword>
<keyword evidence="10 12" id="KW-0472">Membrane</keyword>
<evidence type="ECO:0000256" key="4">
    <source>
        <dbReference type="ARBA" id="ARBA00022448"/>
    </source>
</evidence>
<dbReference type="EMBL" id="JARPUR010000006">
    <property type="protein sequence ID" value="KAK4873866.1"/>
    <property type="molecule type" value="Genomic_DNA"/>
</dbReference>
<feature type="compositionally biased region" description="Basic and acidic residues" evidence="11">
    <location>
        <begin position="118"/>
        <end position="143"/>
    </location>
</feature>
<feature type="compositionally biased region" description="Basic and acidic residues" evidence="11">
    <location>
        <begin position="306"/>
        <end position="331"/>
    </location>
</feature>
<keyword evidence="6" id="KW-0256">Endoplasmic reticulum</keyword>
<evidence type="ECO:0000256" key="2">
    <source>
        <dbReference type="ARBA" id="ARBA00010604"/>
    </source>
</evidence>
<evidence type="ECO:0000256" key="1">
    <source>
        <dbReference type="ARBA" id="ARBA00004477"/>
    </source>
</evidence>
<comment type="caution">
    <text evidence="13">The sequence shown here is derived from an EMBL/GenBank/DDBJ whole genome shotgun (WGS) entry which is preliminary data.</text>
</comment>
<comment type="subcellular location">
    <subcellularLocation>
        <location evidence="1">Endoplasmic reticulum membrane</location>
        <topology evidence="1">Multi-pass membrane protein</topology>
    </subcellularLocation>
</comment>
<protein>
    <recommendedName>
        <fullName evidence="3">Translocation protein SEC62</fullName>
    </recommendedName>
</protein>
<evidence type="ECO:0000313" key="14">
    <source>
        <dbReference type="Proteomes" id="UP001353858"/>
    </source>
</evidence>
<dbReference type="PANTHER" id="PTHR12443">
    <property type="entry name" value="TRANSLOCATION PROTEIN SEC62"/>
    <property type="match status" value="1"/>
</dbReference>
<feature type="compositionally biased region" description="Low complexity" evidence="11">
    <location>
        <begin position="342"/>
        <end position="358"/>
    </location>
</feature>
<dbReference type="Pfam" id="PF03839">
    <property type="entry name" value="Sec62"/>
    <property type="match status" value="1"/>
</dbReference>
<evidence type="ECO:0000256" key="12">
    <source>
        <dbReference type="SAM" id="Phobius"/>
    </source>
</evidence>
<keyword evidence="9" id="KW-0811">Translocation</keyword>